<dbReference type="InterPro" id="IPR001611">
    <property type="entry name" value="Leu-rich_rpt"/>
</dbReference>
<gene>
    <name evidence="4" type="ORF">MCOR_26256</name>
</gene>
<feature type="domain" description="EF-hand" evidence="3">
    <location>
        <begin position="530"/>
        <end position="565"/>
    </location>
</feature>
<dbReference type="SUPFAM" id="SSF52047">
    <property type="entry name" value="RNI-like"/>
    <property type="match status" value="1"/>
</dbReference>
<dbReference type="InterPro" id="IPR011992">
    <property type="entry name" value="EF-hand-dom_pair"/>
</dbReference>
<sequence>MGNKLMAMKAAREQLDGRETDDIGNQDANSKHDENQNFPVQNTSDTKRETQTVQIGNRSASLFLSSASINLSKAKPKDTSNAKQSPSTTPAPISRQTTKTKREKSRLIPDEMIQIRPTREFTFTGYDIMADVASPECSDDDEDDDDNTRQIKSTYRNTCKMLGVTPASSFKNQVATPAITMRSHPTGPEGVRAMAIALVDNQVVTSLDLEDNGLFTDGAKYIAEMLHKNRTIIDLNIAENLIGTEGVRAIADVLHVNHKITSLDISGSGLVDTDALVLADILQNAPCLRELILSHNKFCGEGGMILGSAIATNDTLRILDLSWNHLRGKGAMAIVAALQKNIGLRKLDISWNGYGKDECFILSHALQENTTLKELDISNNRLNKEAIKHLLDGIQNGDGLETLRIRGNPVSPELALAIIKVIQESENCRIQQLDMGDIDVNEDFVSVVDDITMYRPFEVLYSNVLKHGGLQKREVEGIDYNVNMVDELFKYMHENNYRVIDLMKWLDKDGSMSVSREEFKQGMKTAQFPLTEFQLDKMVDELDMDGDGEVDFSELLAGERIFRRRMRRRLEREKANAKRRAEFKRTKVLLTIGEHS</sequence>
<dbReference type="SMART" id="SM00368">
    <property type="entry name" value="LRR_RI"/>
    <property type="match status" value="7"/>
</dbReference>
<dbReference type="InterPro" id="IPR018247">
    <property type="entry name" value="EF_Hand_1_Ca_BS"/>
</dbReference>
<dbReference type="SUPFAM" id="SSF47473">
    <property type="entry name" value="EF-hand"/>
    <property type="match status" value="1"/>
</dbReference>
<dbReference type="Gene3D" id="1.10.238.10">
    <property type="entry name" value="EF-hand"/>
    <property type="match status" value="1"/>
</dbReference>
<dbReference type="InterPro" id="IPR002048">
    <property type="entry name" value="EF_hand_dom"/>
</dbReference>
<name>A0A6J8C8W4_MYTCO</name>
<keyword evidence="1" id="KW-0106">Calcium</keyword>
<dbReference type="PROSITE" id="PS50222">
    <property type="entry name" value="EF_HAND_2"/>
    <property type="match status" value="2"/>
</dbReference>
<reference evidence="4 5" key="1">
    <citation type="submission" date="2020-06" db="EMBL/GenBank/DDBJ databases">
        <authorList>
            <person name="Li R."/>
            <person name="Bekaert M."/>
        </authorList>
    </citation>
    <scope>NUCLEOTIDE SEQUENCE [LARGE SCALE GENOMIC DNA]</scope>
    <source>
        <strain evidence="5">wild</strain>
    </source>
</reference>
<dbReference type="PROSITE" id="PS00018">
    <property type="entry name" value="EF_HAND_1"/>
    <property type="match status" value="1"/>
</dbReference>
<dbReference type="Gene3D" id="3.80.10.10">
    <property type="entry name" value="Ribonuclease Inhibitor"/>
    <property type="match status" value="1"/>
</dbReference>
<keyword evidence="5" id="KW-1185">Reference proteome</keyword>
<dbReference type="AlphaFoldDB" id="A0A6J8C8W4"/>
<feature type="compositionally biased region" description="Polar residues" evidence="2">
    <location>
        <begin position="81"/>
        <end position="97"/>
    </location>
</feature>
<evidence type="ECO:0000256" key="1">
    <source>
        <dbReference type="ARBA" id="ARBA00022837"/>
    </source>
</evidence>
<accession>A0A6J8C8W4</accession>
<feature type="domain" description="EF-hand" evidence="3">
    <location>
        <begin position="506"/>
        <end position="529"/>
    </location>
</feature>
<dbReference type="GO" id="GO:0005509">
    <property type="term" value="F:calcium ion binding"/>
    <property type="evidence" value="ECO:0007669"/>
    <property type="project" value="InterPro"/>
</dbReference>
<feature type="compositionally biased region" description="Basic and acidic residues" evidence="2">
    <location>
        <begin position="10"/>
        <end position="21"/>
    </location>
</feature>
<evidence type="ECO:0000259" key="3">
    <source>
        <dbReference type="PROSITE" id="PS50222"/>
    </source>
</evidence>
<feature type="region of interest" description="Disordered" evidence="2">
    <location>
        <begin position="73"/>
        <end position="106"/>
    </location>
</feature>
<feature type="region of interest" description="Disordered" evidence="2">
    <location>
        <begin position="1"/>
        <end position="57"/>
    </location>
</feature>
<evidence type="ECO:0000256" key="2">
    <source>
        <dbReference type="SAM" id="MobiDB-lite"/>
    </source>
</evidence>
<dbReference type="EMBL" id="CACVKT020004681">
    <property type="protein sequence ID" value="CAC5391237.1"/>
    <property type="molecule type" value="Genomic_DNA"/>
</dbReference>
<dbReference type="Pfam" id="PF13516">
    <property type="entry name" value="LRR_6"/>
    <property type="match status" value="5"/>
</dbReference>
<dbReference type="InterPro" id="IPR052394">
    <property type="entry name" value="LRR-containing"/>
</dbReference>
<dbReference type="InterPro" id="IPR032675">
    <property type="entry name" value="LRR_dom_sf"/>
</dbReference>
<evidence type="ECO:0000313" key="4">
    <source>
        <dbReference type="EMBL" id="CAC5391237.1"/>
    </source>
</evidence>
<dbReference type="CDD" id="cd00051">
    <property type="entry name" value="EFh"/>
    <property type="match status" value="1"/>
</dbReference>
<dbReference type="OrthoDB" id="120976at2759"/>
<dbReference type="PANTHER" id="PTHR24114">
    <property type="entry name" value="LEUCINE RICH REPEAT FAMILY PROTEIN"/>
    <property type="match status" value="1"/>
</dbReference>
<evidence type="ECO:0000313" key="5">
    <source>
        <dbReference type="Proteomes" id="UP000507470"/>
    </source>
</evidence>
<dbReference type="PANTHER" id="PTHR24114:SF50">
    <property type="entry name" value="RNI-LIKE PROTEIN"/>
    <property type="match status" value="1"/>
</dbReference>
<proteinExistence type="predicted"/>
<protein>
    <recommendedName>
        <fullName evidence="3">EF-hand domain-containing protein</fullName>
    </recommendedName>
</protein>
<dbReference type="Proteomes" id="UP000507470">
    <property type="component" value="Unassembled WGS sequence"/>
</dbReference>
<organism evidence="4 5">
    <name type="scientific">Mytilus coruscus</name>
    <name type="common">Sea mussel</name>
    <dbReference type="NCBI Taxonomy" id="42192"/>
    <lineage>
        <taxon>Eukaryota</taxon>
        <taxon>Metazoa</taxon>
        <taxon>Spiralia</taxon>
        <taxon>Lophotrochozoa</taxon>
        <taxon>Mollusca</taxon>
        <taxon>Bivalvia</taxon>
        <taxon>Autobranchia</taxon>
        <taxon>Pteriomorphia</taxon>
        <taxon>Mytilida</taxon>
        <taxon>Mytiloidea</taxon>
        <taxon>Mytilidae</taxon>
        <taxon>Mytilinae</taxon>
        <taxon>Mytilus</taxon>
    </lineage>
</organism>
<dbReference type="SMART" id="SM00054">
    <property type="entry name" value="EFh"/>
    <property type="match status" value="2"/>
</dbReference>